<evidence type="ECO:0000313" key="3">
    <source>
        <dbReference type="Proteomes" id="UP000053989"/>
    </source>
</evidence>
<dbReference type="STRING" id="1036808.A0A0C3DFW4"/>
<reference evidence="2 3" key="1">
    <citation type="submission" date="2014-04" db="EMBL/GenBank/DDBJ databases">
        <authorList>
            <consortium name="DOE Joint Genome Institute"/>
            <person name="Kuo A."/>
            <person name="Kohler A."/>
            <person name="Nagy L.G."/>
            <person name="Floudas D."/>
            <person name="Copeland A."/>
            <person name="Barry K.W."/>
            <person name="Cichocki N."/>
            <person name="Veneault-Fourrey C."/>
            <person name="LaButti K."/>
            <person name="Lindquist E.A."/>
            <person name="Lipzen A."/>
            <person name="Lundell T."/>
            <person name="Morin E."/>
            <person name="Murat C."/>
            <person name="Sun H."/>
            <person name="Tunlid A."/>
            <person name="Henrissat B."/>
            <person name="Grigoriev I.V."/>
            <person name="Hibbett D.S."/>
            <person name="Martin F."/>
            <person name="Nordberg H.P."/>
            <person name="Cantor M.N."/>
            <person name="Hua S.X."/>
        </authorList>
    </citation>
    <scope>NUCLEOTIDE SEQUENCE [LARGE SCALE GENOMIC DNA]</scope>
    <source>
        <strain evidence="2 3">Foug A</strain>
    </source>
</reference>
<dbReference type="OrthoDB" id="3262817at2759"/>
<proteinExistence type="predicted"/>
<dbReference type="Gene3D" id="1.25.40.180">
    <property type="match status" value="1"/>
</dbReference>
<keyword evidence="3" id="KW-1185">Reference proteome</keyword>
<dbReference type="HOGENOM" id="CLU_510138_0_0_1"/>
<evidence type="ECO:0000256" key="1">
    <source>
        <dbReference type="SAM" id="MobiDB-lite"/>
    </source>
</evidence>
<protein>
    <recommendedName>
        <fullName evidence="4">MIF4G domain-containing protein</fullName>
    </recommendedName>
</protein>
<name>A0A0C3DFW4_9AGAM</name>
<organism evidence="2 3">
    <name type="scientific">Scleroderma citrinum Foug A</name>
    <dbReference type="NCBI Taxonomy" id="1036808"/>
    <lineage>
        <taxon>Eukaryota</taxon>
        <taxon>Fungi</taxon>
        <taxon>Dikarya</taxon>
        <taxon>Basidiomycota</taxon>
        <taxon>Agaricomycotina</taxon>
        <taxon>Agaricomycetes</taxon>
        <taxon>Agaricomycetidae</taxon>
        <taxon>Boletales</taxon>
        <taxon>Sclerodermatineae</taxon>
        <taxon>Sclerodermataceae</taxon>
        <taxon>Scleroderma</taxon>
    </lineage>
</organism>
<feature type="region of interest" description="Disordered" evidence="1">
    <location>
        <begin position="173"/>
        <end position="192"/>
    </location>
</feature>
<evidence type="ECO:0008006" key="4">
    <source>
        <dbReference type="Google" id="ProtNLM"/>
    </source>
</evidence>
<reference evidence="3" key="2">
    <citation type="submission" date="2015-01" db="EMBL/GenBank/DDBJ databases">
        <title>Evolutionary Origins and Diversification of the Mycorrhizal Mutualists.</title>
        <authorList>
            <consortium name="DOE Joint Genome Institute"/>
            <consortium name="Mycorrhizal Genomics Consortium"/>
            <person name="Kohler A."/>
            <person name="Kuo A."/>
            <person name="Nagy L.G."/>
            <person name="Floudas D."/>
            <person name="Copeland A."/>
            <person name="Barry K.W."/>
            <person name="Cichocki N."/>
            <person name="Veneault-Fourrey C."/>
            <person name="LaButti K."/>
            <person name="Lindquist E.A."/>
            <person name="Lipzen A."/>
            <person name="Lundell T."/>
            <person name="Morin E."/>
            <person name="Murat C."/>
            <person name="Riley R."/>
            <person name="Ohm R."/>
            <person name="Sun H."/>
            <person name="Tunlid A."/>
            <person name="Henrissat B."/>
            <person name="Grigoriev I.V."/>
            <person name="Hibbett D.S."/>
            <person name="Martin F."/>
        </authorList>
    </citation>
    <scope>NUCLEOTIDE SEQUENCE [LARGE SCALE GENOMIC DNA]</scope>
    <source>
        <strain evidence="3">Foug A</strain>
    </source>
</reference>
<dbReference type="InParanoid" id="A0A0C3DFW4"/>
<gene>
    <name evidence="2" type="ORF">SCLCIDRAFT_310225</name>
</gene>
<dbReference type="SUPFAM" id="SSF48371">
    <property type="entry name" value="ARM repeat"/>
    <property type="match status" value="1"/>
</dbReference>
<dbReference type="Proteomes" id="UP000053989">
    <property type="component" value="Unassembled WGS sequence"/>
</dbReference>
<evidence type="ECO:0000313" key="2">
    <source>
        <dbReference type="EMBL" id="KIM55264.1"/>
    </source>
</evidence>
<accession>A0A0C3DFW4</accession>
<sequence length="534" mass="59105">MTALNSLLMVDTCSSNEATLCHRYDYHLFCLVMMGHNCTDWKTTPLGRKTPLLILSHGEYHVYATVPRTFSALEELARNKFGLGTSDIEFYSACMNLCNDVPARIDDDIWKHVTPYIGCIIVAQKTGTEHTDAPVPSSGGIVTIVDEHPGPQASHMSSLFLDAALEGSDYDTDGDSIQVEGTSGSVGGSDCTPQDAVLFTQPELSPQQSSSLKMLEGHTQVAHVVSEDVIPAQFLQHSPYDNSGDVIVPLAMSPNRWVALSTINHQACIPSHSPEEAKRRFTGLLNKLTRVNIGFICDRIIALVDECEEAVRGNVLELFSQILFDRAVDEPERTGIYISLCEAITEKLCDRRFCHGIRQETSYGSTIISSFLVKCWDSAQESFSWGESIFGSRTAESATMLSVDDYYAVQQAKRRGLGLASLGVELWNSNVLSNPRIDHLRQRLDYDPKEGDVVTMCILAHTADGYVNSRFVPWTFLGRLGEVSTRLQYRIKDFRGLCMSPSPVTCRGLIHLTMVNTFSNASNALYLNSESMQK</sequence>
<dbReference type="EMBL" id="KN822138">
    <property type="protein sequence ID" value="KIM55264.1"/>
    <property type="molecule type" value="Genomic_DNA"/>
</dbReference>
<dbReference type="InterPro" id="IPR016024">
    <property type="entry name" value="ARM-type_fold"/>
</dbReference>
<dbReference type="AlphaFoldDB" id="A0A0C3DFW4"/>